<comment type="similarity">
    <text evidence="4">Belongs to the peptidase M10A family.</text>
</comment>
<dbReference type="Pfam" id="PF00045">
    <property type="entry name" value="Hemopexin"/>
    <property type="match status" value="3"/>
</dbReference>
<dbReference type="PANTHER" id="PTHR10201">
    <property type="entry name" value="MATRIX METALLOPROTEINASE"/>
    <property type="match status" value="1"/>
</dbReference>
<evidence type="ECO:0000256" key="20">
    <source>
        <dbReference type="SAM" id="MobiDB-lite"/>
    </source>
</evidence>
<evidence type="ECO:0000256" key="6">
    <source>
        <dbReference type="ARBA" id="ARBA00022530"/>
    </source>
</evidence>
<evidence type="ECO:0000256" key="4">
    <source>
        <dbReference type="ARBA" id="ARBA00010370"/>
    </source>
</evidence>
<dbReference type="GeneID" id="122129513"/>
<evidence type="ECO:0000256" key="10">
    <source>
        <dbReference type="ARBA" id="ARBA00022737"/>
    </source>
</evidence>
<dbReference type="InterPro" id="IPR002477">
    <property type="entry name" value="Peptidoglycan-bd-like"/>
</dbReference>
<evidence type="ECO:0000256" key="15">
    <source>
        <dbReference type="ARBA" id="ARBA00023145"/>
    </source>
</evidence>
<evidence type="ECO:0000313" key="24">
    <source>
        <dbReference type="RefSeq" id="XP_042560376.1"/>
    </source>
</evidence>
<dbReference type="RefSeq" id="XP_042560376.1">
    <property type="nucleotide sequence ID" value="XM_042704442.1"/>
</dbReference>
<evidence type="ECO:0000256" key="21">
    <source>
        <dbReference type="SAM" id="SignalP"/>
    </source>
</evidence>
<evidence type="ECO:0000256" key="14">
    <source>
        <dbReference type="ARBA" id="ARBA00023049"/>
    </source>
</evidence>
<reference evidence="24" key="1">
    <citation type="submission" date="2025-08" db="UniProtKB">
        <authorList>
            <consortium name="RefSeq"/>
        </authorList>
    </citation>
    <scope>IDENTIFICATION</scope>
</reference>
<dbReference type="SMART" id="SM00235">
    <property type="entry name" value="ZnMc"/>
    <property type="match status" value="1"/>
</dbReference>
<evidence type="ECO:0000256" key="5">
    <source>
        <dbReference type="ARBA" id="ARBA00022525"/>
    </source>
</evidence>
<name>A0A8M1K8L4_CLUHA</name>
<dbReference type="PROSITE" id="PS51642">
    <property type="entry name" value="HEMOPEXIN_2"/>
    <property type="match status" value="3"/>
</dbReference>
<keyword evidence="6" id="KW-0272">Extracellular matrix</keyword>
<dbReference type="PANTHER" id="PTHR10201:SF151">
    <property type="entry name" value="INTERSTITIAL COLLAGENASE"/>
    <property type="match status" value="1"/>
</dbReference>
<evidence type="ECO:0000256" key="9">
    <source>
        <dbReference type="ARBA" id="ARBA00022729"/>
    </source>
</evidence>
<feature type="repeat" description="Hemopexin" evidence="19">
    <location>
        <begin position="331"/>
        <end position="377"/>
    </location>
</feature>
<dbReference type="InterPro" id="IPR018487">
    <property type="entry name" value="Hemopexin-like_repeat"/>
</dbReference>
<evidence type="ECO:0000256" key="8">
    <source>
        <dbReference type="ARBA" id="ARBA00022723"/>
    </source>
</evidence>
<feature type="signal peptide" evidence="21">
    <location>
        <begin position="1"/>
        <end position="18"/>
    </location>
</feature>
<gene>
    <name evidence="24" type="primary">LOC122129513</name>
</gene>
<evidence type="ECO:0000256" key="13">
    <source>
        <dbReference type="ARBA" id="ARBA00022837"/>
    </source>
</evidence>
<dbReference type="SMART" id="SM00120">
    <property type="entry name" value="HX"/>
    <property type="match status" value="4"/>
</dbReference>
<dbReference type="FunFam" id="2.110.10.10:FF:000002">
    <property type="entry name" value="Matrix metallopeptidase 3"/>
    <property type="match status" value="1"/>
</dbReference>
<dbReference type="GO" id="GO:0008270">
    <property type="term" value="F:zinc ion binding"/>
    <property type="evidence" value="ECO:0007669"/>
    <property type="project" value="InterPro"/>
</dbReference>
<keyword evidence="10" id="KW-0677">Repeat</keyword>
<evidence type="ECO:0000256" key="3">
    <source>
        <dbReference type="ARBA" id="ARBA00004498"/>
    </source>
</evidence>
<dbReference type="CDD" id="cd04278">
    <property type="entry name" value="ZnMc_MMP"/>
    <property type="match status" value="1"/>
</dbReference>
<evidence type="ECO:0000256" key="12">
    <source>
        <dbReference type="ARBA" id="ARBA00022833"/>
    </source>
</evidence>
<comment type="catalytic activity">
    <reaction evidence="17">
        <text>Cleavage of the triple helix of collagen at about three-quarters of the length of the molecule from the N-terminus, at 775-Gly-|-Ile-776 in the alpha1(I) chain. Cleaves synthetic substrates and alpha-macroglobulins at bonds where P1' is a hydrophobic residue.</text>
        <dbReference type="EC" id="3.4.24.7"/>
    </reaction>
</comment>
<keyword evidence="8" id="KW-0479">Metal-binding</keyword>
<keyword evidence="16" id="KW-1015">Disulfide bond</keyword>
<accession>A0A8M1K8L4</accession>
<dbReference type="KEGG" id="char:122129513"/>
<evidence type="ECO:0000256" key="19">
    <source>
        <dbReference type="PROSITE-ProRule" id="PRU01011"/>
    </source>
</evidence>
<proteinExistence type="inferred from homology"/>
<dbReference type="CDD" id="cd00094">
    <property type="entry name" value="HX"/>
    <property type="match status" value="1"/>
</dbReference>
<dbReference type="InterPro" id="IPR021190">
    <property type="entry name" value="Pept_M10A"/>
</dbReference>
<feature type="chain" id="PRO_5035475619" description="interstitial collagenase" evidence="21">
    <location>
        <begin position="19"/>
        <end position="471"/>
    </location>
</feature>
<evidence type="ECO:0000256" key="2">
    <source>
        <dbReference type="ARBA" id="ARBA00001947"/>
    </source>
</evidence>
<dbReference type="OrthoDB" id="406838at2759"/>
<keyword evidence="7" id="KW-0645">Protease</keyword>
<dbReference type="GO" id="GO:0030574">
    <property type="term" value="P:collagen catabolic process"/>
    <property type="evidence" value="ECO:0007669"/>
    <property type="project" value="TreeGrafter"/>
</dbReference>
<keyword evidence="12" id="KW-0862">Zinc</keyword>
<evidence type="ECO:0000256" key="17">
    <source>
        <dbReference type="ARBA" id="ARBA00036005"/>
    </source>
</evidence>
<sequence>MKNFSLCVLLSLVIAAHANPIITSTDSKDEDVVQNYLKRFYNLGMDSESTVQFKTISQLELKVSEMQQFFGLRVTGEVDSETLEVMKKPRCGVPDMEEYNTFIGRLKWHTNKLTYRIESYTQDMSVAEVDSAMQKALQVWAKVTPLRFTRIYSGTADIMISFGARDHRDGYPFDGPDGTLAHAFPPPRSPSYGIEGDAHFDDDETFTFHTSAGYNLFLVAAHEFGHSLGLSHSKDPGALMAPIYVQRDVDSFVLPQDDVKGIQSLYGPNPDEPNPTGPSTPDACDPKIKLDAVTSMRGEMIFFKGRFFWRSYPLSPNPEQHLIKSFWPDAPENIDAAYENPQTQQVFLFRGQKVWALYGYDIEKGYPKSLSIMGLPETVKKVSAVLSDPDTGKTLFFVGEYYYSYDETKKAMDKGYPKMVADGFPGMTGQVTAAVLFRGYAYLYDGSVMFEYDVVSRRLFRVLKASYFLNC</sequence>
<evidence type="ECO:0000259" key="22">
    <source>
        <dbReference type="SMART" id="SM00235"/>
    </source>
</evidence>
<keyword evidence="9 21" id="KW-0732">Signal</keyword>
<organism evidence="23 24">
    <name type="scientific">Clupea harengus</name>
    <name type="common">Atlantic herring</name>
    <dbReference type="NCBI Taxonomy" id="7950"/>
    <lineage>
        <taxon>Eukaryota</taxon>
        <taxon>Metazoa</taxon>
        <taxon>Chordata</taxon>
        <taxon>Craniata</taxon>
        <taxon>Vertebrata</taxon>
        <taxon>Euteleostomi</taxon>
        <taxon>Actinopterygii</taxon>
        <taxon>Neopterygii</taxon>
        <taxon>Teleostei</taxon>
        <taxon>Clupei</taxon>
        <taxon>Clupeiformes</taxon>
        <taxon>Clupeoidei</taxon>
        <taxon>Clupeidae</taxon>
        <taxon>Clupea</taxon>
    </lineage>
</organism>
<evidence type="ECO:0000313" key="23">
    <source>
        <dbReference type="Proteomes" id="UP000515152"/>
    </source>
</evidence>
<dbReference type="GO" id="GO:0031012">
    <property type="term" value="C:extracellular matrix"/>
    <property type="evidence" value="ECO:0007669"/>
    <property type="project" value="InterPro"/>
</dbReference>
<dbReference type="GO" id="GO:0006508">
    <property type="term" value="P:proteolysis"/>
    <property type="evidence" value="ECO:0007669"/>
    <property type="project" value="UniProtKB-KW"/>
</dbReference>
<comment type="cofactor">
    <cofactor evidence="2">
        <name>Zn(2+)</name>
        <dbReference type="ChEBI" id="CHEBI:29105"/>
    </cofactor>
</comment>
<evidence type="ECO:0000256" key="18">
    <source>
        <dbReference type="ARBA" id="ARBA00038924"/>
    </source>
</evidence>
<dbReference type="InterPro" id="IPR000585">
    <property type="entry name" value="Hemopexin-like_dom"/>
</dbReference>
<dbReference type="Proteomes" id="UP000515152">
    <property type="component" value="Unplaced"/>
</dbReference>
<evidence type="ECO:0000256" key="16">
    <source>
        <dbReference type="ARBA" id="ARBA00023157"/>
    </source>
</evidence>
<feature type="repeat" description="Hemopexin" evidence="19">
    <location>
        <begin position="379"/>
        <end position="427"/>
    </location>
</feature>
<evidence type="ECO:0000256" key="7">
    <source>
        <dbReference type="ARBA" id="ARBA00022670"/>
    </source>
</evidence>
<feature type="region of interest" description="Disordered" evidence="20">
    <location>
        <begin position="262"/>
        <end position="285"/>
    </location>
</feature>
<keyword evidence="23" id="KW-1185">Reference proteome</keyword>
<protein>
    <recommendedName>
        <fullName evidence="18">interstitial collagenase</fullName>
        <ecNumber evidence="18">3.4.24.7</ecNumber>
    </recommendedName>
</protein>
<dbReference type="GO" id="GO:0030198">
    <property type="term" value="P:extracellular matrix organization"/>
    <property type="evidence" value="ECO:0007669"/>
    <property type="project" value="TreeGrafter"/>
</dbReference>
<comment type="subcellular location">
    <subcellularLocation>
        <location evidence="3">Secreted</location>
        <location evidence="3">Extracellular space</location>
        <location evidence="3">Extracellular matrix</location>
    </subcellularLocation>
</comment>
<dbReference type="EC" id="3.4.24.7" evidence="18"/>
<dbReference type="GO" id="GO:0004222">
    <property type="term" value="F:metalloendopeptidase activity"/>
    <property type="evidence" value="ECO:0007669"/>
    <property type="project" value="UniProtKB-EC"/>
</dbReference>
<feature type="repeat" description="Hemopexin" evidence="19">
    <location>
        <begin position="287"/>
        <end position="330"/>
    </location>
</feature>
<dbReference type="InterPro" id="IPR018486">
    <property type="entry name" value="Hemopexin_CS"/>
</dbReference>
<keyword evidence="13" id="KW-0106">Calcium</keyword>
<dbReference type="Pfam" id="PF01471">
    <property type="entry name" value="PG_binding_1"/>
    <property type="match status" value="1"/>
</dbReference>
<dbReference type="InterPro" id="IPR033739">
    <property type="entry name" value="M10A_MMP"/>
</dbReference>
<dbReference type="Pfam" id="PF00413">
    <property type="entry name" value="Peptidase_M10"/>
    <property type="match status" value="1"/>
</dbReference>
<evidence type="ECO:0000256" key="11">
    <source>
        <dbReference type="ARBA" id="ARBA00022801"/>
    </source>
</evidence>
<keyword evidence="14" id="KW-0482">Metalloprotease</keyword>
<keyword evidence="15" id="KW-0865">Zymogen</keyword>
<dbReference type="InterPro" id="IPR001818">
    <property type="entry name" value="Pept_M10_metallopeptidase"/>
</dbReference>
<dbReference type="FunFam" id="3.40.390.10:FF:000007">
    <property type="entry name" value="Collagenase 3"/>
    <property type="match status" value="1"/>
</dbReference>
<keyword evidence="11" id="KW-0378">Hydrolase</keyword>
<dbReference type="InterPro" id="IPR006026">
    <property type="entry name" value="Peptidase_Metallo"/>
</dbReference>
<evidence type="ECO:0000256" key="1">
    <source>
        <dbReference type="ARBA" id="ARBA00001913"/>
    </source>
</evidence>
<dbReference type="PROSITE" id="PS00024">
    <property type="entry name" value="HEMOPEXIN"/>
    <property type="match status" value="1"/>
</dbReference>
<keyword evidence="5" id="KW-0964">Secreted</keyword>
<dbReference type="PIRSF" id="PIRSF001191">
    <property type="entry name" value="Peptidase_M10A_matrix"/>
    <property type="match status" value="1"/>
</dbReference>
<feature type="domain" description="Peptidase metallopeptidase" evidence="22">
    <location>
        <begin position="104"/>
        <end position="268"/>
    </location>
</feature>
<comment type="cofactor">
    <cofactor evidence="1">
        <name>Ca(2+)</name>
        <dbReference type="ChEBI" id="CHEBI:29108"/>
    </cofactor>
</comment>
<dbReference type="AlphaFoldDB" id="A0A8M1K8L4"/>